<keyword evidence="8" id="KW-0732">Signal</keyword>
<dbReference type="InterPro" id="IPR002569">
    <property type="entry name" value="Met_Sox_Rdtase_MsrA_dom"/>
</dbReference>
<dbReference type="Pfam" id="PF01641">
    <property type="entry name" value="SelR"/>
    <property type="match status" value="1"/>
</dbReference>
<dbReference type="GO" id="GO:0005737">
    <property type="term" value="C:cytoplasm"/>
    <property type="evidence" value="ECO:0007669"/>
    <property type="project" value="TreeGrafter"/>
</dbReference>
<dbReference type="Pfam" id="PF13098">
    <property type="entry name" value="Thioredoxin_2"/>
    <property type="match status" value="1"/>
</dbReference>
<dbReference type="InterPro" id="IPR012336">
    <property type="entry name" value="Thioredoxin-like_fold"/>
</dbReference>
<comment type="catalytic activity">
    <reaction evidence="5">
        <text>L-methionyl-[protein] + [thioredoxin]-disulfide + H2O = L-methionyl-(R)-S-oxide-[protein] + [thioredoxin]-dithiol</text>
        <dbReference type="Rhea" id="RHEA:24164"/>
        <dbReference type="Rhea" id="RHEA-COMP:10698"/>
        <dbReference type="Rhea" id="RHEA-COMP:10700"/>
        <dbReference type="Rhea" id="RHEA-COMP:12313"/>
        <dbReference type="Rhea" id="RHEA-COMP:12314"/>
        <dbReference type="ChEBI" id="CHEBI:15377"/>
        <dbReference type="ChEBI" id="CHEBI:16044"/>
        <dbReference type="ChEBI" id="CHEBI:29950"/>
        <dbReference type="ChEBI" id="CHEBI:45764"/>
        <dbReference type="ChEBI" id="CHEBI:50058"/>
        <dbReference type="EC" id="1.8.4.12"/>
    </reaction>
</comment>
<evidence type="ECO:0000256" key="7">
    <source>
        <dbReference type="HAMAP-Rule" id="MF_01401"/>
    </source>
</evidence>
<feature type="chain" id="PRO_5028086979" description="Peptide methionine sulfoxide reductase MsrA" evidence="8">
    <location>
        <begin position="21"/>
        <end position="416"/>
    </location>
</feature>
<dbReference type="SUPFAM" id="SSF55068">
    <property type="entry name" value="Peptide methionine sulfoxide reductase"/>
    <property type="match status" value="1"/>
</dbReference>
<comment type="function">
    <text evidence="3 7">Has an important function as a repair enzyme for proteins that have been inactivated by oxidation. Catalyzes the reversible oxidation-reduction of methionine sulfoxide in proteins to methionine.</text>
</comment>
<organism evidence="10">
    <name type="scientific">uncultured Sulfurovum sp</name>
    <dbReference type="NCBI Taxonomy" id="269237"/>
    <lineage>
        <taxon>Bacteria</taxon>
        <taxon>Pseudomonadati</taxon>
        <taxon>Campylobacterota</taxon>
        <taxon>Epsilonproteobacteria</taxon>
        <taxon>Campylobacterales</taxon>
        <taxon>Sulfurovaceae</taxon>
        <taxon>Sulfurovum</taxon>
        <taxon>environmental samples</taxon>
    </lineage>
</organism>
<dbReference type="SUPFAM" id="SSF51316">
    <property type="entry name" value="Mss4-like"/>
    <property type="match status" value="1"/>
</dbReference>
<comment type="similarity">
    <text evidence="7">Belongs to the MsrA Met sulfoxide reductase family.</text>
</comment>
<evidence type="ECO:0000256" key="1">
    <source>
        <dbReference type="ARBA" id="ARBA00023002"/>
    </source>
</evidence>
<feature type="active site" evidence="7">
    <location>
        <position position="31"/>
    </location>
</feature>
<dbReference type="AlphaFoldDB" id="A0A6S6SAY7"/>
<dbReference type="HAMAP" id="MF_01401">
    <property type="entry name" value="MsrA"/>
    <property type="match status" value="1"/>
</dbReference>
<keyword evidence="1 7" id="KW-0560">Oxidoreductase</keyword>
<evidence type="ECO:0000256" key="8">
    <source>
        <dbReference type="SAM" id="SignalP"/>
    </source>
</evidence>
<feature type="signal peptide" evidence="8">
    <location>
        <begin position="1"/>
        <end position="20"/>
    </location>
</feature>
<dbReference type="GO" id="GO:0033743">
    <property type="term" value="F:peptide-methionine (R)-S-oxide reductase activity"/>
    <property type="evidence" value="ECO:0007669"/>
    <property type="project" value="UniProtKB-EC"/>
</dbReference>
<protein>
    <recommendedName>
        <fullName evidence="7">Peptide methionine sulfoxide reductase MsrA</fullName>
        <shortName evidence="7">Protein-methionine-S-oxide reductase</shortName>
        <ecNumber evidence="7">1.8.4.11</ecNumber>
    </recommendedName>
    <alternativeName>
        <fullName evidence="7">Peptide-methionine (S)-S-oxide reductase</fullName>
        <shortName evidence="7">Peptide Met(O) reductase</shortName>
    </alternativeName>
</protein>
<dbReference type="Gene3D" id="3.30.1060.10">
    <property type="entry name" value="Peptide methionine sulphoxide reductase MsrA"/>
    <property type="match status" value="1"/>
</dbReference>
<name>A0A6S6SAY7_9BACT</name>
<dbReference type="InterPro" id="IPR036249">
    <property type="entry name" value="Thioredoxin-like_sf"/>
</dbReference>
<proteinExistence type="inferred from homology"/>
<evidence type="ECO:0000256" key="3">
    <source>
        <dbReference type="ARBA" id="ARBA00024679"/>
    </source>
</evidence>
<dbReference type="Gene3D" id="2.170.150.20">
    <property type="entry name" value="Peptide methionine sulfoxide reductase"/>
    <property type="match status" value="1"/>
</dbReference>
<keyword evidence="2" id="KW-0511">Multifunctional enzyme</keyword>
<dbReference type="GO" id="GO:0008113">
    <property type="term" value="F:peptide-methionine (S)-S-oxide reductase activity"/>
    <property type="evidence" value="ECO:0007669"/>
    <property type="project" value="UniProtKB-UniRule"/>
</dbReference>
<dbReference type="NCBIfam" id="TIGR00401">
    <property type="entry name" value="msrA"/>
    <property type="match status" value="1"/>
</dbReference>
<dbReference type="EMBL" id="CACVAS010000020">
    <property type="protein sequence ID" value="CAA6801769.1"/>
    <property type="molecule type" value="Genomic_DNA"/>
</dbReference>
<dbReference type="InterPro" id="IPR036509">
    <property type="entry name" value="Met_Sox_Rdtase_MsrA_sf"/>
</dbReference>
<gene>
    <name evidence="7" type="primary">msrA</name>
    <name evidence="10" type="ORF">HELGO_WM2493</name>
</gene>
<dbReference type="PANTHER" id="PTHR42799">
    <property type="entry name" value="MITOCHONDRIAL PEPTIDE METHIONINE SULFOXIDE REDUCTASE"/>
    <property type="match status" value="1"/>
</dbReference>
<comment type="catalytic activity">
    <reaction evidence="4 7">
        <text>L-methionyl-[protein] + [thioredoxin]-disulfide + H2O = L-methionyl-(S)-S-oxide-[protein] + [thioredoxin]-dithiol</text>
        <dbReference type="Rhea" id="RHEA:14217"/>
        <dbReference type="Rhea" id="RHEA-COMP:10698"/>
        <dbReference type="Rhea" id="RHEA-COMP:10700"/>
        <dbReference type="Rhea" id="RHEA-COMP:12313"/>
        <dbReference type="Rhea" id="RHEA-COMP:12315"/>
        <dbReference type="ChEBI" id="CHEBI:15377"/>
        <dbReference type="ChEBI" id="CHEBI:16044"/>
        <dbReference type="ChEBI" id="CHEBI:29950"/>
        <dbReference type="ChEBI" id="CHEBI:44120"/>
        <dbReference type="ChEBI" id="CHEBI:50058"/>
        <dbReference type="EC" id="1.8.4.11"/>
    </reaction>
</comment>
<dbReference type="InterPro" id="IPR002579">
    <property type="entry name" value="Met_Sox_Rdtase_MsrB_dom"/>
</dbReference>
<dbReference type="PROSITE" id="PS51790">
    <property type="entry name" value="MSRB"/>
    <property type="match status" value="1"/>
</dbReference>
<evidence type="ECO:0000259" key="9">
    <source>
        <dbReference type="PROSITE" id="PS51790"/>
    </source>
</evidence>
<dbReference type="InterPro" id="IPR050162">
    <property type="entry name" value="MsrA_MetSO_reductase"/>
</dbReference>
<accession>A0A6S6SAY7</accession>
<reference evidence="10" key="1">
    <citation type="submission" date="2020-01" db="EMBL/GenBank/DDBJ databases">
        <authorList>
            <person name="Meier V. D."/>
            <person name="Meier V D."/>
        </authorList>
    </citation>
    <scope>NUCLEOTIDE SEQUENCE</scope>
    <source>
        <strain evidence="10">HLG_WM_MAG_01</strain>
    </source>
</reference>
<dbReference type="EC" id="1.8.4.11" evidence="7"/>
<sequence>MKKIFLFLGLSIALSTAVLAKTQTIVFGAGCFWGVEKYFENLEGVKRATSGYAGGSYANPTYETVLKYRNTTKDIVNHTEVVKVIYDDTKISTQKLIKSFWELHNPTQGNRQGNDIGNNYRSALYYSTEIQRQVALRTQKMYQPLLSKAGYGAITTEIKPLKRFYAAEVYHQNYLEKNPLGYCPNHATGVKFPAGDKGKVDVVYVTPLGGKEILVIDAPHCKFCEKFKAKVTDHYNGSVPLRTTSQDVLKGFKLTSKIQGTPTIIFIEDAKEVYAYTGYMDEKAFYKAVGAFKLGEESEGYDVAFRQATDGRFCKQYDAFKNTGDGIFIDKISGDILFDTKQRFNSGTGWLSFFKAVEGSTVEKEDNKYGMRRIEVVAKKSGAHLGHVFNDGPGGKQRFCINATVLEFVPRENVKK</sequence>
<evidence type="ECO:0000256" key="4">
    <source>
        <dbReference type="ARBA" id="ARBA00047806"/>
    </source>
</evidence>
<dbReference type="GO" id="GO:0034599">
    <property type="term" value="P:cellular response to oxidative stress"/>
    <property type="evidence" value="ECO:0007669"/>
    <property type="project" value="TreeGrafter"/>
</dbReference>
<evidence type="ECO:0000256" key="6">
    <source>
        <dbReference type="ARBA" id="ARBA00048782"/>
    </source>
</evidence>
<feature type="domain" description="MsrB" evidence="9">
    <location>
        <begin position="287"/>
        <end position="411"/>
    </location>
</feature>
<dbReference type="Gene3D" id="3.40.30.10">
    <property type="entry name" value="Glutaredoxin"/>
    <property type="match status" value="1"/>
</dbReference>
<comment type="catalytic activity">
    <reaction evidence="6 7">
        <text>[thioredoxin]-disulfide + L-methionine + H2O = L-methionine (S)-S-oxide + [thioredoxin]-dithiol</text>
        <dbReference type="Rhea" id="RHEA:19993"/>
        <dbReference type="Rhea" id="RHEA-COMP:10698"/>
        <dbReference type="Rhea" id="RHEA-COMP:10700"/>
        <dbReference type="ChEBI" id="CHEBI:15377"/>
        <dbReference type="ChEBI" id="CHEBI:29950"/>
        <dbReference type="ChEBI" id="CHEBI:50058"/>
        <dbReference type="ChEBI" id="CHEBI:57844"/>
        <dbReference type="ChEBI" id="CHEBI:58772"/>
        <dbReference type="EC" id="1.8.4.11"/>
    </reaction>
</comment>
<dbReference type="Pfam" id="PF01625">
    <property type="entry name" value="PMSR"/>
    <property type="match status" value="1"/>
</dbReference>
<evidence type="ECO:0000256" key="5">
    <source>
        <dbReference type="ARBA" id="ARBA00048488"/>
    </source>
</evidence>
<dbReference type="SUPFAM" id="SSF52833">
    <property type="entry name" value="Thioredoxin-like"/>
    <property type="match status" value="1"/>
</dbReference>
<evidence type="ECO:0000313" key="10">
    <source>
        <dbReference type="EMBL" id="CAA6801769.1"/>
    </source>
</evidence>
<dbReference type="InterPro" id="IPR011057">
    <property type="entry name" value="Mss4-like_sf"/>
</dbReference>
<evidence type="ECO:0000256" key="2">
    <source>
        <dbReference type="ARBA" id="ARBA00023268"/>
    </source>
</evidence>
<dbReference type="PANTHER" id="PTHR42799:SF2">
    <property type="entry name" value="MITOCHONDRIAL PEPTIDE METHIONINE SULFOXIDE REDUCTASE"/>
    <property type="match status" value="1"/>
</dbReference>